<evidence type="ECO:0000313" key="1">
    <source>
        <dbReference type="EMBL" id="ASU00424.1"/>
    </source>
</evidence>
<dbReference type="EMBL" id="MF448340">
    <property type="protein sequence ID" value="ASU00424.1"/>
    <property type="molecule type" value="Genomic_DNA"/>
</dbReference>
<dbReference type="GeneID" id="55604495"/>
<organism evidence="1 2">
    <name type="scientific">Aeromonas phage AS-zj</name>
    <dbReference type="NCBI Taxonomy" id="2024208"/>
    <lineage>
        <taxon>Viruses</taxon>
        <taxon>Duplodnaviria</taxon>
        <taxon>Heunggongvirae</taxon>
        <taxon>Uroviricota</taxon>
        <taxon>Caudoviricetes</taxon>
        <taxon>Pantevenvirales</taxon>
        <taxon>Straboviridae</taxon>
        <taxon>Emmerichvirinae</taxon>
        <taxon>Ceceduovirus</taxon>
        <taxon>Ceceduovirus aszj</taxon>
    </lineage>
</organism>
<name>A0A223LEF2_9CAUD</name>
<proteinExistence type="predicted"/>
<reference evidence="1 2" key="1">
    <citation type="submission" date="2017-07" db="EMBL/GenBank/DDBJ databases">
        <title>In vitro design and evaluation of phage cocktails against multidrug-resistant Aeromonas salmonicida.</title>
        <authorList>
            <person name="Chen L."/>
            <person name="Yuan S."/>
            <person name="Ma Y."/>
        </authorList>
    </citation>
    <scope>NUCLEOTIDE SEQUENCE [LARGE SCALE GENOMIC DNA]</scope>
</reference>
<accession>A0A223LEF2</accession>
<dbReference type="RefSeq" id="YP_009834428.1">
    <property type="nucleotide sequence ID" value="NC_048673.1"/>
</dbReference>
<dbReference type="Proteomes" id="UP000226092">
    <property type="component" value="Segment"/>
</dbReference>
<keyword evidence="2" id="KW-1185">Reference proteome</keyword>
<evidence type="ECO:0000313" key="2">
    <source>
        <dbReference type="Proteomes" id="UP000226092"/>
    </source>
</evidence>
<protein>
    <submittedName>
        <fullName evidence="1">Uncharacterized protein</fullName>
    </submittedName>
</protein>
<sequence length="53" mass="6351">MKKLGHQSDREKILNRTFKMYVRKGRYTKEDFHSFCHFAKGKSEYTLLNLLGV</sequence>
<dbReference type="KEGG" id="vg:55604495"/>